<protein>
    <submittedName>
        <fullName evidence="1">Uncharacterized protein</fullName>
    </submittedName>
</protein>
<evidence type="ECO:0000313" key="1">
    <source>
        <dbReference type="EMBL" id="MBS2970734.1"/>
    </source>
</evidence>
<sequence>MKKQKQLELFEKGCVKSQSAIRESIVYLKLVRESSVLYKERRIKSPTDAYQLLRDFLIDSEDIKTTR</sequence>
<gene>
    <name evidence="1" type="ORF">J9317_18480</name>
</gene>
<accession>A0ABS5LIZ9</accession>
<keyword evidence="2" id="KW-1185">Reference proteome</keyword>
<dbReference type="RefSeq" id="WP_211561357.1">
    <property type="nucleotide sequence ID" value="NZ_JAGVRK010000001.1"/>
</dbReference>
<reference evidence="1 2" key="1">
    <citation type="submission" date="2021-04" db="EMBL/GenBank/DDBJ databases">
        <title>Metabacillus sp. strain KIGAM252 whole genome sequence.</title>
        <authorList>
            <person name="Seo M.-J."/>
            <person name="Cho E.-S."/>
            <person name="Hwang C.Y."/>
            <person name="Yoon D.J."/>
        </authorList>
    </citation>
    <scope>NUCLEOTIDE SEQUENCE [LARGE SCALE GENOMIC DNA]</scope>
    <source>
        <strain evidence="1 2">KIGAM252</strain>
    </source>
</reference>
<name>A0ABS5LIZ9_9BACI</name>
<dbReference type="EMBL" id="JAGVRK010000001">
    <property type="protein sequence ID" value="MBS2970734.1"/>
    <property type="molecule type" value="Genomic_DNA"/>
</dbReference>
<proteinExistence type="predicted"/>
<evidence type="ECO:0000313" key="2">
    <source>
        <dbReference type="Proteomes" id="UP000682403"/>
    </source>
</evidence>
<organism evidence="1 2">
    <name type="scientific">Metabacillus flavus</name>
    <dbReference type="NCBI Taxonomy" id="2823519"/>
    <lineage>
        <taxon>Bacteria</taxon>
        <taxon>Bacillati</taxon>
        <taxon>Bacillota</taxon>
        <taxon>Bacilli</taxon>
        <taxon>Bacillales</taxon>
        <taxon>Bacillaceae</taxon>
        <taxon>Metabacillus</taxon>
    </lineage>
</organism>
<comment type="caution">
    <text evidence="1">The sequence shown here is derived from an EMBL/GenBank/DDBJ whole genome shotgun (WGS) entry which is preliminary data.</text>
</comment>
<dbReference type="Proteomes" id="UP000682403">
    <property type="component" value="Unassembled WGS sequence"/>
</dbReference>